<evidence type="ECO:0000256" key="7">
    <source>
        <dbReference type="ARBA" id="ARBA00022801"/>
    </source>
</evidence>
<dbReference type="InterPro" id="IPR017790">
    <property type="entry name" value="Penicillin-binding_protein_2"/>
</dbReference>
<dbReference type="Gene3D" id="3.90.1310.10">
    <property type="entry name" value="Penicillin-binding protein 2a (Domain 2)"/>
    <property type="match status" value="1"/>
</dbReference>
<evidence type="ECO:0000256" key="6">
    <source>
        <dbReference type="ARBA" id="ARBA00022692"/>
    </source>
</evidence>
<keyword evidence="3" id="KW-1003">Cell membrane</keyword>
<evidence type="ECO:0000256" key="1">
    <source>
        <dbReference type="ARBA" id="ARBA00004167"/>
    </source>
</evidence>
<evidence type="ECO:0000256" key="3">
    <source>
        <dbReference type="ARBA" id="ARBA00022475"/>
    </source>
</evidence>
<dbReference type="InterPro" id="IPR005311">
    <property type="entry name" value="PBP_dimer"/>
</dbReference>
<keyword evidence="7" id="KW-0378">Hydrolase</keyword>
<comment type="subcellular location">
    <subcellularLocation>
        <location evidence="2">Cell membrane</location>
    </subcellularLocation>
    <subcellularLocation>
        <location evidence="1">Membrane</location>
        <topology evidence="1">Single-pass membrane protein</topology>
    </subcellularLocation>
</comment>
<evidence type="ECO:0000256" key="2">
    <source>
        <dbReference type="ARBA" id="ARBA00004236"/>
    </source>
</evidence>
<dbReference type="GO" id="GO:0008658">
    <property type="term" value="F:penicillin binding"/>
    <property type="evidence" value="ECO:0007669"/>
    <property type="project" value="InterPro"/>
</dbReference>
<dbReference type="Pfam" id="PF03717">
    <property type="entry name" value="PBP_dimer"/>
    <property type="match status" value="1"/>
</dbReference>
<keyword evidence="6 13" id="KW-0812">Transmembrane</keyword>
<dbReference type="GO" id="GO:0071972">
    <property type="term" value="F:peptidoglycan L,D-transpeptidase activity"/>
    <property type="evidence" value="ECO:0007669"/>
    <property type="project" value="TreeGrafter"/>
</dbReference>
<dbReference type="GO" id="GO:0009002">
    <property type="term" value="F:serine-type D-Ala-D-Ala carboxypeptidase activity"/>
    <property type="evidence" value="ECO:0007669"/>
    <property type="project" value="InterPro"/>
</dbReference>
<keyword evidence="4" id="KW-0997">Cell inner membrane</keyword>
<evidence type="ECO:0000256" key="10">
    <source>
        <dbReference type="ARBA" id="ARBA00022989"/>
    </source>
</evidence>
<dbReference type="Pfam" id="PF00905">
    <property type="entry name" value="Transpeptidase"/>
    <property type="match status" value="1"/>
</dbReference>
<keyword evidence="12" id="KW-0961">Cell wall biogenesis/degradation</keyword>
<evidence type="ECO:0000256" key="8">
    <source>
        <dbReference type="ARBA" id="ARBA00022960"/>
    </source>
</evidence>
<evidence type="ECO:0000256" key="9">
    <source>
        <dbReference type="ARBA" id="ARBA00022984"/>
    </source>
</evidence>
<keyword evidence="9" id="KW-0573">Peptidoglycan synthesis</keyword>
<evidence type="ECO:0000259" key="14">
    <source>
        <dbReference type="Pfam" id="PF00905"/>
    </source>
</evidence>
<proteinExistence type="predicted"/>
<dbReference type="SUPFAM" id="SSF56601">
    <property type="entry name" value="beta-lactamase/transpeptidase-like"/>
    <property type="match status" value="1"/>
</dbReference>
<dbReference type="PANTHER" id="PTHR30627">
    <property type="entry name" value="PEPTIDOGLYCAN D,D-TRANSPEPTIDASE"/>
    <property type="match status" value="1"/>
</dbReference>
<dbReference type="InterPro" id="IPR036138">
    <property type="entry name" value="PBP_dimer_sf"/>
</dbReference>
<evidence type="ECO:0000256" key="4">
    <source>
        <dbReference type="ARBA" id="ARBA00022519"/>
    </source>
</evidence>
<evidence type="ECO:0000313" key="16">
    <source>
        <dbReference type="EMBL" id="PIW37185.1"/>
    </source>
</evidence>
<keyword evidence="11 13" id="KW-0472">Membrane</keyword>
<dbReference type="GO" id="GO:0005886">
    <property type="term" value="C:plasma membrane"/>
    <property type="evidence" value="ECO:0007669"/>
    <property type="project" value="UniProtKB-SubCell"/>
</dbReference>
<evidence type="ECO:0000259" key="15">
    <source>
        <dbReference type="Pfam" id="PF03717"/>
    </source>
</evidence>
<organism evidence="16 17">
    <name type="scientific">Candidatus Kerfeldbacteria bacterium CG15_BIG_FIL_POST_REV_8_21_14_020_45_12</name>
    <dbReference type="NCBI Taxonomy" id="2014247"/>
    <lineage>
        <taxon>Bacteria</taxon>
        <taxon>Candidatus Kerfeldiibacteriota</taxon>
    </lineage>
</organism>
<name>A0A2M7H4N9_9BACT</name>
<dbReference type="Gene3D" id="3.40.710.10">
    <property type="entry name" value="DD-peptidase/beta-lactamase superfamily"/>
    <property type="match status" value="1"/>
</dbReference>
<accession>A0A2M7H4N9</accession>
<sequence>MKDPFELYADANKPIRSQRVGDIIDAVPPEQPLEGGERMTGAANDFPLRRLLVVVAAVCLVLVVRISYLQLVRGSAYRSIAEGNRIHLDVTKSLRGVVYDLDGNLLVKNVPDFRLRITARELPRRTDAKYKEALVAISEYGQIDQEQLGQELERSRLSGQPVTVRTFIPYSEALAIMSAVHRVPGVSIDAYYAREYLAGPAFSHILGYTGKISEVEYKELAESGYRLDDTVGKTGVELSYENYLRGQDGERKIEVNNRGQETAVVSDSPAVAGDNLYLTIDQDLQESLYAKLQEVVEAGDLPGASAVVIDPRSGAVRALVTYPSYDDNLFVGGISQDEYQKLTADERNPLFNRAITGTYPSGSTFKPVVAAAALEEGVITATSTVESNGGIQIDRFFFPDWKPGGHGTTNVTKALAESVNTFFYLAGGGDNETTSGLGVERITDYAKRFGLASRLGIDLPGESDGFLPSKAWKEEYKDEPWYIGDTYHLAIGQGDILVTPIQVASYTATIANGGTFYEPYVVERTTNQLGETVYQHEPKIHNNQVVSPHSISIVQQGMREAVTYGSARSLLSLPVTSAGKTGTAQFGDPNNETHSWFTAFAPYESPELAITVLVEGGGGGNDAALPAAREALREYFGSTAQ</sequence>
<dbReference type="InterPro" id="IPR050515">
    <property type="entry name" value="Beta-lactam/transpept"/>
</dbReference>
<dbReference type="EMBL" id="PFGC01000019">
    <property type="protein sequence ID" value="PIW37185.1"/>
    <property type="molecule type" value="Genomic_DNA"/>
</dbReference>
<dbReference type="GO" id="GO:0009252">
    <property type="term" value="P:peptidoglycan biosynthetic process"/>
    <property type="evidence" value="ECO:0007669"/>
    <property type="project" value="UniProtKB-KW"/>
</dbReference>
<feature type="domain" description="Penicillin-binding protein transpeptidase" evidence="14">
    <location>
        <begin position="305"/>
        <end position="630"/>
    </location>
</feature>
<feature type="domain" description="Penicillin-binding protein dimerisation" evidence="15">
    <location>
        <begin position="92"/>
        <end position="263"/>
    </location>
</feature>
<dbReference type="GO" id="GO:0006508">
    <property type="term" value="P:proteolysis"/>
    <property type="evidence" value="ECO:0007669"/>
    <property type="project" value="UniProtKB-KW"/>
</dbReference>
<evidence type="ECO:0000313" key="17">
    <source>
        <dbReference type="Proteomes" id="UP000230292"/>
    </source>
</evidence>
<protein>
    <submittedName>
        <fullName evidence="16">Penicillin-binding protein 2</fullName>
    </submittedName>
</protein>
<gene>
    <name evidence="16" type="primary">mrdA</name>
    <name evidence="16" type="ORF">COW24_01420</name>
</gene>
<dbReference type="GO" id="GO:0008360">
    <property type="term" value="P:regulation of cell shape"/>
    <property type="evidence" value="ECO:0007669"/>
    <property type="project" value="UniProtKB-KW"/>
</dbReference>
<dbReference type="Proteomes" id="UP000230292">
    <property type="component" value="Unassembled WGS sequence"/>
</dbReference>
<evidence type="ECO:0000256" key="12">
    <source>
        <dbReference type="ARBA" id="ARBA00023316"/>
    </source>
</evidence>
<dbReference type="SUPFAM" id="SSF56519">
    <property type="entry name" value="Penicillin binding protein dimerisation domain"/>
    <property type="match status" value="1"/>
</dbReference>
<dbReference type="GO" id="GO:0071555">
    <property type="term" value="P:cell wall organization"/>
    <property type="evidence" value="ECO:0007669"/>
    <property type="project" value="UniProtKB-KW"/>
</dbReference>
<keyword evidence="8" id="KW-0133">Cell shape</keyword>
<dbReference type="Gene3D" id="3.30.1390.30">
    <property type="entry name" value="Penicillin-binding protein 2a, domain 3"/>
    <property type="match status" value="1"/>
</dbReference>
<keyword evidence="5" id="KW-0645">Protease</keyword>
<reference evidence="16 17" key="1">
    <citation type="submission" date="2017-09" db="EMBL/GenBank/DDBJ databases">
        <title>Depth-based differentiation of microbial function through sediment-hosted aquifers and enrichment of novel symbionts in the deep terrestrial subsurface.</title>
        <authorList>
            <person name="Probst A.J."/>
            <person name="Ladd B."/>
            <person name="Jarett J.K."/>
            <person name="Geller-Mcgrath D.E."/>
            <person name="Sieber C.M."/>
            <person name="Emerson J.B."/>
            <person name="Anantharaman K."/>
            <person name="Thomas B.C."/>
            <person name="Malmstrom R."/>
            <person name="Stieglmeier M."/>
            <person name="Klingl A."/>
            <person name="Woyke T."/>
            <person name="Ryan C.M."/>
            <person name="Banfield J.F."/>
        </authorList>
    </citation>
    <scope>NUCLEOTIDE SEQUENCE [LARGE SCALE GENOMIC DNA]</scope>
    <source>
        <strain evidence="16">CG15_BIG_FIL_POST_REV_8_21_14_020_45_12</strain>
    </source>
</reference>
<evidence type="ECO:0000256" key="13">
    <source>
        <dbReference type="SAM" id="Phobius"/>
    </source>
</evidence>
<feature type="transmembrane region" description="Helical" evidence="13">
    <location>
        <begin position="48"/>
        <end position="68"/>
    </location>
</feature>
<evidence type="ECO:0000256" key="5">
    <source>
        <dbReference type="ARBA" id="ARBA00022670"/>
    </source>
</evidence>
<comment type="caution">
    <text evidence="16">The sequence shown here is derived from an EMBL/GenBank/DDBJ whole genome shotgun (WGS) entry which is preliminary data.</text>
</comment>
<dbReference type="InterPro" id="IPR001460">
    <property type="entry name" value="PCN-bd_Tpept"/>
</dbReference>
<dbReference type="InterPro" id="IPR012338">
    <property type="entry name" value="Beta-lactam/transpept-like"/>
</dbReference>
<keyword evidence="10 13" id="KW-1133">Transmembrane helix</keyword>
<dbReference type="AlphaFoldDB" id="A0A2M7H4N9"/>
<evidence type="ECO:0000256" key="11">
    <source>
        <dbReference type="ARBA" id="ARBA00023136"/>
    </source>
</evidence>
<dbReference type="PANTHER" id="PTHR30627:SF2">
    <property type="entry name" value="PEPTIDOGLYCAN D,D-TRANSPEPTIDASE MRDA"/>
    <property type="match status" value="1"/>
</dbReference>
<dbReference type="NCBIfam" id="TIGR03423">
    <property type="entry name" value="pbp2_mrdA"/>
    <property type="match status" value="1"/>
</dbReference>